<evidence type="ECO:0000313" key="2">
    <source>
        <dbReference type="EMBL" id="PDX57191.1"/>
    </source>
</evidence>
<dbReference type="AlphaFoldDB" id="A0A2A6Z748"/>
<reference evidence="2 3" key="1">
    <citation type="journal article" date="2017" name="Front. Microbiol.">
        <title>New Insights into the Diversity of the Genus Faecalibacterium.</title>
        <authorList>
            <person name="Benevides L."/>
            <person name="Burman S."/>
            <person name="Martin R."/>
            <person name="Robert V."/>
            <person name="Thomas M."/>
            <person name="Miquel S."/>
            <person name="Chain F."/>
            <person name="Sokol H."/>
            <person name="Bermudez-Humaran L.G."/>
            <person name="Morrison M."/>
            <person name="Langella P."/>
            <person name="Azevedo V.A."/>
            <person name="Chatel J.M."/>
            <person name="Soares S."/>
        </authorList>
    </citation>
    <scope>NUCLEOTIDE SEQUENCE [LARGE SCALE GENOMIC DNA]</scope>
    <source>
        <strain evidence="3">CNCM I-4540</strain>
    </source>
</reference>
<dbReference type="EMBL" id="NMTQ01000037">
    <property type="protein sequence ID" value="PDX57191.1"/>
    <property type="molecule type" value="Genomic_DNA"/>
</dbReference>
<dbReference type="SUPFAM" id="SSF46894">
    <property type="entry name" value="C-terminal effector domain of the bipartite response regulators"/>
    <property type="match status" value="1"/>
</dbReference>
<comment type="caution">
    <text evidence="2">The sequence shown here is derived from an EMBL/GenBank/DDBJ whole genome shotgun (WGS) entry which is preliminary data.</text>
</comment>
<protein>
    <recommendedName>
        <fullName evidence="1">Sporulation initiation factor Spo0A C-terminal domain-containing protein</fullName>
    </recommendedName>
</protein>
<keyword evidence="3" id="KW-1185">Reference proteome</keyword>
<dbReference type="InterPro" id="IPR036388">
    <property type="entry name" value="WH-like_DNA-bd_sf"/>
</dbReference>
<sequence length="113" mass="12689">MIVSELSTQVNDLLRPMGITRNLSAYSILCQCLELVCEQEDRLQAVEKDIYTPIADRRRCEPKAIQSAVRRAAKGAWLTNPEYVQQLAGYPLTGCPSAVQFIEMLYNALVRAV</sequence>
<evidence type="ECO:0000313" key="3">
    <source>
        <dbReference type="Proteomes" id="UP000220752"/>
    </source>
</evidence>
<gene>
    <name evidence="2" type="ORF">CGS46_11660</name>
</gene>
<dbReference type="Gene3D" id="1.10.10.10">
    <property type="entry name" value="Winged helix-like DNA-binding domain superfamily/Winged helix DNA-binding domain"/>
    <property type="match status" value="1"/>
</dbReference>
<dbReference type="GO" id="GO:0042173">
    <property type="term" value="P:regulation of sporulation resulting in formation of a cellular spore"/>
    <property type="evidence" value="ECO:0007669"/>
    <property type="project" value="InterPro"/>
</dbReference>
<dbReference type="Pfam" id="PF08769">
    <property type="entry name" value="Spo0A_C"/>
    <property type="match status" value="1"/>
</dbReference>
<dbReference type="InterPro" id="IPR016032">
    <property type="entry name" value="Sig_transdc_resp-reg_C-effctor"/>
</dbReference>
<proteinExistence type="predicted"/>
<dbReference type="GO" id="GO:0003700">
    <property type="term" value="F:DNA-binding transcription factor activity"/>
    <property type="evidence" value="ECO:0007669"/>
    <property type="project" value="InterPro"/>
</dbReference>
<dbReference type="InterPro" id="IPR014879">
    <property type="entry name" value="Spo0A_C"/>
</dbReference>
<dbReference type="GO" id="GO:0005737">
    <property type="term" value="C:cytoplasm"/>
    <property type="evidence" value="ECO:0007669"/>
    <property type="project" value="InterPro"/>
</dbReference>
<dbReference type="GO" id="GO:0003677">
    <property type="term" value="F:DNA binding"/>
    <property type="evidence" value="ECO:0007669"/>
    <property type="project" value="InterPro"/>
</dbReference>
<organism evidence="2 3">
    <name type="scientific">Faecalibacterium langellae</name>
    <dbReference type="NCBI Taxonomy" id="3435293"/>
    <lineage>
        <taxon>Bacteria</taxon>
        <taxon>Bacillati</taxon>
        <taxon>Bacillota</taxon>
        <taxon>Clostridia</taxon>
        <taxon>Eubacteriales</taxon>
        <taxon>Oscillospiraceae</taxon>
        <taxon>Faecalibacterium</taxon>
    </lineage>
</organism>
<name>A0A2A6Z748_9FIRM</name>
<dbReference type="GO" id="GO:0005509">
    <property type="term" value="F:calcium ion binding"/>
    <property type="evidence" value="ECO:0007669"/>
    <property type="project" value="InterPro"/>
</dbReference>
<accession>A0A2A6Z748</accession>
<dbReference type="Proteomes" id="UP000220752">
    <property type="component" value="Unassembled WGS sequence"/>
</dbReference>
<evidence type="ECO:0000259" key="1">
    <source>
        <dbReference type="Pfam" id="PF08769"/>
    </source>
</evidence>
<feature type="domain" description="Sporulation initiation factor Spo0A C-terminal" evidence="1">
    <location>
        <begin position="10"/>
        <end position="108"/>
    </location>
</feature>